<sequence length="80" mass="8808">MKERKNSSTRHNKNDRDDGDKDTASAAAADAATLACDVLCSLTGKRLSNRAELVVPYRLIISEDECAASLERLLILQNHH</sequence>
<feature type="compositionally biased region" description="Basic and acidic residues" evidence="1">
    <location>
        <begin position="1"/>
        <end position="23"/>
    </location>
</feature>
<dbReference type="Proteomes" id="UP000438429">
    <property type="component" value="Unassembled WGS sequence"/>
</dbReference>
<evidence type="ECO:0000313" key="3">
    <source>
        <dbReference type="Proteomes" id="UP000438429"/>
    </source>
</evidence>
<feature type="region of interest" description="Disordered" evidence="1">
    <location>
        <begin position="1"/>
        <end position="24"/>
    </location>
</feature>
<gene>
    <name evidence="2" type="ORF">F2P81_012237</name>
</gene>
<protein>
    <submittedName>
        <fullName evidence="2">Uncharacterized protein</fullName>
    </submittedName>
</protein>
<organism evidence="2 3">
    <name type="scientific">Scophthalmus maximus</name>
    <name type="common">Turbot</name>
    <name type="synonym">Psetta maxima</name>
    <dbReference type="NCBI Taxonomy" id="52904"/>
    <lineage>
        <taxon>Eukaryota</taxon>
        <taxon>Metazoa</taxon>
        <taxon>Chordata</taxon>
        <taxon>Craniata</taxon>
        <taxon>Vertebrata</taxon>
        <taxon>Euteleostomi</taxon>
        <taxon>Actinopterygii</taxon>
        <taxon>Neopterygii</taxon>
        <taxon>Teleostei</taxon>
        <taxon>Neoteleostei</taxon>
        <taxon>Acanthomorphata</taxon>
        <taxon>Carangaria</taxon>
        <taxon>Pleuronectiformes</taxon>
        <taxon>Pleuronectoidei</taxon>
        <taxon>Scophthalmidae</taxon>
        <taxon>Scophthalmus</taxon>
    </lineage>
</organism>
<comment type="caution">
    <text evidence="2">The sequence shown here is derived from an EMBL/GenBank/DDBJ whole genome shotgun (WGS) entry which is preliminary data.</text>
</comment>
<dbReference type="AlphaFoldDB" id="A0A6A4SP49"/>
<evidence type="ECO:0000256" key="1">
    <source>
        <dbReference type="SAM" id="MobiDB-lite"/>
    </source>
</evidence>
<name>A0A6A4SP49_SCOMX</name>
<dbReference type="EMBL" id="VEVO01000011">
    <property type="protein sequence ID" value="KAF0034479.1"/>
    <property type="molecule type" value="Genomic_DNA"/>
</dbReference>
<accession>A0A6A4SP49</accession>
<reference evidence="2 3" key="1">
    <citation type="submission" date="2019-06" db="EMBL/GenBank/DDBJ databases">
        <title>Draft genomes of female and male turbot (Scophthalmus maximus).</title>
        <authorList>
            <person name="Xu H."/>
            <person name="Xu X.-W."/>
            <person name="Shao C."/>
            <person name="Chen S."/>
        </authorList>
    </citation>
    <scope>NUCLEOTIDE SEQUENCE [LARGE SCALE GENOMIC DNA]</scope>
    <source>
        <strain evidence="2">Ysfricsl-2016a</strain>
        <tissue evidence="2">Blood</tissue>
    </source>
</reference>
<evidence type="ECO:0000313" key="2">
    <source>
        <dbReference type="EMBL" id="KAF0034479.1"/>
    </source>
</evidence>
<proteinExistence type="predicted"/>